<dbReference type="SUPFAM" id="SSF53271">
    <property type="entry name" value="PRTase-like"/>
    <property type="match status" value="1"/>
</dbReference>
<dbReference type="InterPro" id="IPR000836">
    <property type="entry name" value="PRTase_dom"/>
</dbReference>
<reference evidence="2" key="1">
    <citation type="journal article" date="2019" name="Int. J. Syst. Evol. Microbiol.">
        <title>The Global Catalogue of Microorganisms (GCM) 10K type strain sequencing project: providing services to taxonomists for standard genome sequencing and annotation.</title>
        <authorList>
            <consortium name="The Broad Institute Genomics Platform"/>
            <consortium name="The Broad Institute Genome Sequencing Center for Infectious Disease"/>
            <person name="Wu L."/>
            <person name="Ma J."/>
        </authorList>
    </citation>
    <scope>NUCLEOTIDE SEQUENCE [LARGE SCALE GENOMIC DNA]</scope>
    <source>
        <strain evidence="2">TBRC 7912</strain>
    </source>
</reference>
<proteinExistence type="predicted"/>
<gene>
    <name evidence="1" type="ORF">ACFOYY_30670</name>
</gene>
<organism evidence="1 2">
    <name type="scientific">Streptosporangium jomthongense</name>
    <dbReference type="NCBI Taxonomy" id="1193683"/>
    <lineage>
        <taxon>Bacteria</taxon>
        <taxon>Bacillati</taxon>
        <taxon>Actinomycetota</taxon>
        <taxon>Actinomycetes</taxon>
        <taxon>Streptosporangiales</taxon>
        <taxon>Streptosporangiaceae</taxon>
        <taxon>Streptosporangium</taxon>
    </lineage>
</organism>
<dbReference type="Proteomes" id="UP001595698">
    <property type="component" value="Unassembled WGS sequence"/>
</dbReference>
<evidence type="ECO:0000313" key="1">
    <source>
        <dbReference type="EMBL" id="MFC3984535.1"/>
    </source>
</evidence>
<keyword evidence="2" id="KW-1185">Reference proteome</keyword>
<evidence type="ECO:0008006" key="3">
    <source>
        <dbReference type="Google" id="ProtNLM"/>
    </source>
</evidence>
<evidence type="ECO:0000313" key="2">
    <source>
        <dbReference type="Proteomes" id="UP001595698"/>
    </source>
</evidence>
<dbReference type="RefSeq" id="WP_386194444.1">
    <property type="nucleotide sequence ID" value="NZ_JBHSBC010000036.1"/>
</dbReference>
<dbReference type="EMBL" id="JBHSBC010000036">
    <property type="protein sequence ID" value="MFC3984535.1"/>
    <property type="molecule type" value="Genomic_DNA"/>
</dbReference>
<dbReference type="CDD" id="cd06223">
    <property type="entry name" value="PRTases_typeI"/>
    <property type="match status" value="1"/>
</dbReference>
<dbReference type="Gene3D" id="3.40.50.2020">
    <property type="match status" value="1"/>
</dbReference>
<accession>A0ABV8FAN1</accession>
<protein>
    <recommendedName>
        <fullName evidence="3">Phosphoribosyltransferase domain-containing protein</fullName>
    </recommendedName>
</protein>
<name>A0ABV8FAN1_9ACTN</name>
<sequence>MDDSVATGGTARAACQVAQARGASRVVLAVPVGRRTRSRACVRSPMT</sequence>
<comment type="caution">
    <text evidence="1">The sequence shown here is derived from an EMBL/GenBank/DDBJ whole genome shotgun (WGS) entry which is preliminary data.</text>
</comment>
<dbReference type="InterPro" id="IPR029057">
    <property type="entry name" value="PRTase-like"/>
</dbReference>